<reference evidence="3 4" key="1">
    <citation type="journal article" date="2016" name="Nat. Commun.">
        <title>Thousands of microbial genomes shed light on interconnected biogeochemical processes in an aquifer system.</title>
        <authorList>
            <person name="Anantharaman K."/>
            <person name="Brown C.T."/>
            <person name="Hug L.A."/>
            <person name="Sharon I."/>
            <person name="Castelle C.J."/>
            <person name="Probst A.J."/>
            <person name="Thomas B.C."/>
            <person name="Singh A."/>
            <person name="Wilkins M.J."/>
            <person name="Karaoz U."/>
            <person name="Brodie E.L."/>
            <person name="Williams K.H."/>
            <person name="Hubbard S.S."/>
            <person name="Banfield J.F."/>
        </authorList>
    </citation>
    <scope>NUCLEOTIDE SEQUENCE [LARGE SCALE GENOMIC DNA]</scope>
</reference>
<evidence type="ECO:0000259" key="2">
    <source>
        <dbReference type="Pfam" id="PF13439"/>
    </source>
</evidence>
<dbReference type="InterPro" id="IPR028098">
    <property type="entry name" value="Glyco_trans_4-like_N"/>
</dbReference>
<organism evidence="3 4">
    <name type="scientific">candidate division WWE3 bacterium RBG_19FT_COMBO_34_6</name>
    <dbReference type="NCBI Taxonomy" id="1802612"/>
    <lineage>
        <taxon>Bacteria</taxon>
        <taxon>Katanobacteria</taxon>
    </lineage>
</organism>
<dbReference type="AlphaFoldDB" id="A0A1F4UJQ2"/>
<feature type="domain" description="Glycosyltransferase subfamily 4-like N-terminal" evidence="2">
    <location>
        <begin position="16"/>
        <end position="207"/>
    </location>
</feature>
<dbReference type="Gene3D" id="3.40.50.2000">
    <property type="entry name" value="Glycogen Phosphorylase B"/>
    <property type="match status" value="2"/>
</dbReference>
<dbReference type="CDD" id="cd03801">
    <property type="entry name" value="GT4_PimA-like"/>
    <property type="match status" value="1"/>
</dbReference>
<sequence length="402" mass="45890">MRIAVMAKKTTFHKGFGGLETQNKALCEGLSAKGHIVTIFSPVYELDKNEIIENNVRYVFVKCVYRMGPVFGFFGTIQKSNWINRSVEEFTKIHEKEKFDIVLAQSSTGLGIIKNKKKLNIKVISIAHGTIIGEYKTFVASMKQPQDFTKFLQNTGFTIKNFFRRQRDFVHGSDKIIAVSNYVKQAIIDETYTFEEKITVIKNGIDPRPFKSINEHISRGNKILYAGQITKSKGIFELYKMSKTNELKDTVIDLVGGGDDFELLLKKVKTEKIKAGTFNMIGKCSYEDLVDKYYLNSEYGVFVFPTKRYEGLPMVLIEAMFSAMPIVAYNMGGVSDALEDGHNGFLVKENDQKNFIKKVKLILEDDNLRKKMSINSYNKANNQFKLSNMVDEYEKVITKVRS</sequence>
<dbReference type="Pfam" id="PF13439">
    <property type="entry name" value="Glyco_transf_4"/>
    <property type="match status" value="1"/>
</dbReference>
<dbReference type="SUPFAM" id="SSF53756">
    <property type="entry name" value="UDP-Glycosyltransferase/glycogen phosphorylase"/>
    <property type="match status" value="1"/>
</dbReference>
<proteinExistence type="predicted"/>
<evidence type="ECO:0000313" key="3">
    <source>
        <dbReference type="EMBL" id="OGC45184.1"/>
    </source>
</evidence>
<dbReference type="Pfam" id="PF00534">
    <property type="entry name" value="Glycos_transf_1"/>
    <property type="match status" value="1"/>
</dbReference>
<accession>A0A1F4UJQ2</accession>
<dbReference type="PANTHER" id="PTHR12526">
    <property type="entry name" value="GLYCOSYLTRANSFERASE"/>
    <property type="match status" value="1"/>
</dbReference>
<dbReference type="InterPro" id="IPR001296">
    <property type="entry name" value="Glyco_trans_1"/>
</dbReference>
<dbReference type="EMBL" id="MEUV01000046">
    <property type="protein sequence ID" value="OGC45184.1"/>
    <property type="molecule type" value="Genomic_DNA"/>
</dbReference>
<gene>
    <name evidence="3" type="ORF">A2V49_00140</name>
</gene>
<dbReference type="GO" id="GO:0016757">
    <property type="term" value="F:glycosyltransferase activity"/>
    <property type="evidence" value="ECO:0007669"/>
    <property type="project" value="InterPro"/>
</dbReference>
<evidence type="ECO:0000259" key="1">
    <source>
        <dbReference type="Pfam" id="PF00534"/>
    </source>
</evidence>
<dbReference type="PANTHER" id="PTHR12526:SF634">
    <property type="entry name" value="BLL3361 PROTEIN"/>
    <property type="match status" value="1"/>
</dbReference>
<comment type="caution">
    <text evidence="3">The sequence shown here is derived from an EMBL/GenBank/DDBJ whole genome shotgun (WGS) entry which is preliminary data.</text>
</comment>
<evidence type="ECO:0008006" key="5">
    <source>
        <dbReference type="Google" id="ProtNLM"/>
    </source>
</evidence>
<name>A0A1F4UJQ2_UNCKA</name>
<feature type="domain" description="Glycosyl transferase family 1" evidence="1">
    <location>
        <begin position="215"/>
        <end position="378"/>
    </location>
</feature>
<protein>
    <recommendedName>
        <fullName evidence="5">Glycosyl transferase family 1 domain-containing protein</fullName>
    </recommendedName>
</protein>
<evidence type="ECO:0000313" key="4">
    <source>
        <dbReference type="Proteomes" id="UP000178615"/>
    </source>
</evidence>
<dbReference type="Proteomes" id="UP000178615">
    <property type="component" value="Unassembled WGS sequence"/>
</dbReference>